<dbReference type="PROSITE" id="PS51782">
    <property type="entry name" value="LYSM"/>
    <property type="match status" value="1"/>
</dbReference>
<accession>A0A4V2QA64</accession>
<proteinExistence type="predicted"/>
<dbReference type="Proteomes" id="UP000295658">
    <property type="component" value="Unassembled WGS sequence"/>
</dbReference>
<evidence type="ECO:0000259" key="1">
    <source>
        <dbReference type="PROSITE" id="PS51782"/>
    </source>
</evidence>
<reference evidence="2 3" key="1">
    <citation type="submission" date="2019-03" db="EMBL/GenBank/DDBJ databases">
        <title>Genomic Encyclopedia of Type Strains, Phase IV (KMG-IV): sequencing the most valuable type-strain genomes for metagenomic binning, comparative biology and taxonomic classification.</title>
        <authorList>
            <person name="Goeker M."/>
        </authorList>
    </citation>
    <scope>NUCLEOTIDE SEQUENCE [LARGE SCALE GENOMIC DNA]</scope>
    <source>
        <strain evidence="2 3">DSM 24979</strain>
    </source>
</reference>
<evidence type="ECO:0000313" key="3">
    <source>
        <dbReference type="Proteomes" id="UP000295658"/>
    </source>
</evidence>
<name>A0A4V2QA64_9BACL</name>
<protein>
    <recommendedName>
        <fullName evidence="1">LysM domain-containing protein</fullName>
    </recommendedName>
</protein>
<dbReference type="AlphaFoldDB" id="A0A4V2QA64"/>
<feature type="domain" description="LysM" evidence="1">
    <location>
        <begin position="45"/>
        <end position="98"/>
    </location>
</feature>
<sequence length="103" mass="11552">MKKLLLLLTICFIFYIVYHDLTKGTLPVATTAATPPKENIPVPYKIVKVNAGDTLLSIVEEELNQSLPVSIDRLIRDFHSLNPGAKAESLQIGKKYRIPIYTK</sequence>
<dbReference type="EMBL" id="SLUL01000008">
    <property type="protein sequence ID" value="TCL48832.1"/>
    <property type="molecule type" value="Genomic_DNA"/>
</dbReference>
<dbReference type="InterPro" id="IPR018392">
    <property type="entry name" value="LysM"/>
</dbReference>
<dbReference type="OrthoDB" id="2691912at2"/>
<dbReference type="RefSeq" id="WP_132948630.1">
    <property type="nucleotide sequence ID" value="NZ_BSVG01000001.1"/>
</dbReference>
<gene>
    <name evidence="2" type="ORF">EDD69_10890</name>
</gene>
<keyword evidence="3" id="KW-1185">Reference proteome</keyword>
<comment type="caution">
    <text evidence="2">The sequence shown here is derived from an EMBL/GenBank/DDBJ whole genome shotgun (WGS) entry which is preliminary data.</text>
</comment>
<organism evidence="2 3">
    <name type="scientific">Thermolongibacillus altinsuensis</name>
    <dbReference type="NCBI Taxonomy" id="575256"/>
    <lineage>
        <taxon>Bacteria</taxon>
        <taxon>Bacillati</taxon>
        <taxon>Bacillota</taxon>
        <taxon>Bacilli</taxon>
        <taxon>Bacillales</taxon>
        <taxon>Anoxybacillaceae</taxon>
        <taxon>Thermolongibacillus</taxon>
    </lineage>
</organism>
<evidence type="ECO:0000313" key="2">
    <source>
        <dbReference type="EMBL" id="TCL48832.1"/>
    </source>
</evidence>